<evidence type="ECO:0000256" key="3">
    <source>
        <dbReference type="ARBA" id="ARBA00023180"/>
    </source>
</evidence>
<evidence type="ECO:0000313" key="6">
    <source>
        <dbReference type="EMBL" id="KAL1395963.1"/>
    </source>
</evidence>
<dbReference type="GO" id="GO:0005615">
    <property type="term" value="C:extracellular space"/>
    <property type="evidence" value="ECO:0007669"/>
    <property type="project" value="UniProtKB-ARBA"/>
</dbReference>
<comment type="caution">
    <text evidence="6">The sequence shown here is derived from an EMBL/GenBank/DDBJ whole genome shotgun (WGS) entry which is preliminary data.</text>
</comment>
<evidence type="ECO:0000256" key="2">
    <source>
        <dbReference type="ARBA" id="ARBA00023157"/>
    </source>
</evidence>
<accession>A0ABD1D8I5</accession>
<dbReference type="Pfam" id="PF16077">
    <property type="entry name" value="Spaetzle"/>
    <property type="match status" value="1"/>
</dbReference>
<dbReference type="PANTHER" id="PTHR23199:SF12">
    <property type="entry name" value="NEUROTROPHIN 1-RELATED"/>
    <property type="match status" value="1"/>
</dbReference>
<dbReference type="AlphaFoldDB" id="A0ABD1D8I5"/>
<keyword evidence="3" id="KW-0325">Glycoprotein</keyword>
<keyword evidence="2" id="KW-1015">Disulfide bond</keyword>
<dbReference type="SUPFAM" id="SSF57501">
    <property type="entry name" value="Cystine-knot cytokines"/>
    <property type="match status" value="1"/>
</dbReference>
<dbReference type="Gene3D" id="2.10.90.10">
    <property type="entry name" value="Cystine-knot cytokines"/>
    <property type="match status" value="1"/>
</dbReference>
<feature type="domain" description="Spaetzle" evidence="5">
    <location>
        <begin position="145"/>
        <end position="236"/>
    </location>
</feature>
<evidence type="ECO:0000256" key="1">
    <source>
        <dbReference type="ARBA" id="ARBA00022729"/>
    </source>
</evidence>
<name>A0ABD1D8I5_CULPP</name>
<dbReference type="Proteomes" id="UP001562425">
    <property type="component" value="Unassembled WGS sequence"/>
</dbReference>
<keyword evidence="1" id="KW-0732">Signal</keyword>
<gene>
    <name evidence="6" type="ORF">pipiens_010857</name>
</gene>
<reference evidence="6 7" key="1">
    <citation type="submission" date="2024-05" db="EMBL/GenBank/DDBJ databases">
        <title>Culex pipiens pipiens assembly and annotation.</title>
        <authorList>
            <person name="Alout H."/>
            <person name="Durand T."/>
        </authorList>
    </citation>
    <scope>NUCLEOTIDE SEQUENCE [LARGE SCALE GENOMIC DNA]</scope>
    <source>
        <strain evidence="6">HA-2024</strain>
        <tissue evidence="6">Whole body</tissue>
    </source>
</reference>
<dbReference type="EMBL" id="JBEHCU010006901">
    <property type="protein sequence ID" value="KAL1395963.1"/>
    <property type="molecule type" value="Genomic_DNA"/>
</dbReference>
<sequence>MVRQRVKPLVGLSNSRRKRPLQNADTARDPSKSYVYKNPNGTMTYVLPENLKLSGLNHRSTYDTNQHNTGDIYFPNDPPSTGPVRLEHCGPDFPICTNVLDYPQQLVNAIVARHEHRFAEVFGNDVVVNSGDHLDKRFDTSDDEFLCQSREKLVHPQSGYTMDKRLVMIVNTPSYTQGVRIETCANGGRSCHKLDHVLSFYRTECKQLYHYRTLLAIDTVTNQPYKESFRVPSCCKNIPFLVIVTKTGG</sequence>
<evidence type="ECO:0000259" key="5">
    <source>
        <dbReference type="Pfam" id="PF16077"/>
    </source>
</evidence>
<dbReference type="InterPro" id="IPR032104">
    <property type="entry name" value="Spaetzle"/>
</dbReference>
<protein>
    <recommendedName>
        <fullName evidence="5">Spaetzle domain-containing protein</fullName>
    </recommendedName>
</protein>
<dbReference type="PANTHER" id="PTHR23199">
    <property type="entry name" value="NEUROTROPHIN 1-RELATED"/>
    <property type="match status" value="1"/>
</dbReference>
<keyword evidence="7" id="KW-1185">Reference proteome</keyword>
<organism evidence="6 7">
    <name type="scientific">Culex pipiens pipiens</name>
    <name type="common">Northern house mosquito</name>
    <dbReference type="NCBI Taxonomy" id="38569"/>
    <lineage>
        <taxon>Eukaryota</taxon>
        <taxon>Metazoa</taxon>
        <taxon>Ecdysozoa</taxon>
        <taxon>Arthropoda</taxon>
        <taxon>Hexapoda</taxon>
        <taxon>Insecta</taxon>
        <taxon>Pterygota</taxon>
        <taxon>Neoptera</taxon>
        <taxon>Endopterygota</taxon>
        <taxon>Diptera</taxon>
        <taxon>Nematocera</taxon>
        <taxon>Culicoidea</taxon>
        <taxon>Culicidae</taxon>
        <taxon>Culicinae</taxon>
        <taxon>Culicini</taxon>
        <taxon>Culex</taxon>
        <taxon>Culex</taxon>
    </lineage>
</organism>
<proteinExistence type="predicted"/>
<feature type="region of interest" description="Disordered" evidence="4">
    <location>
        <begin position="1"/>
        <end position="32"/>
    </location>
</feature>
<evidence type="ECO:0000256" key="4">
    <source>
        <dbReference type="SAM" id="MobiDB-lite"/>
    </source>
</evidence>
<evidence type="ECO:0000313" key="7">
    <source>
        <dbReference type="Proteomes" id="UP001562425"/>
    </source>
</evidence>
<dbReference type="InterPro" id="IPR052444">
    <property type="entry name" value="Spz/Toll_ligand-like"/>
</dbReference>
<dbReference type="InterPro" id="IPR029034">
    <property type="entry name" value="Cystine-knot_cytokine"/>
</dbReference>